<dbReference type="PANTHER" id="PTHR11955">
    <property type="entry name" value="FATTY ACID BINDING PROTEIN"/>
    <property type="match status" value="1"/>
</dbReference>
<protein>
    <submittedName>
        <fullName evidence="5">Cellular retinoic acid-binding protein 1</fullName>
    </submittedName>
</protein>
<evidence type="ECO:0000256" key="2">
    <source>
        <dbReference type="RuleBase" id="RU003696"/>
    </source>
</evidence>
<comment type="similarity">
    <text evidence="1 2">Belongs to the calycin superfamily. Fatty-acid binding protein (FABP) family.</text>
</comment>
<keyword evidence="2" id="KW-0813">Transport</keyword>
<comment type="caution">
    <text evidence="5">The sequence shown here is derived from an EMBL/GenBank/DDBJ whole genome shotgun (WGS) entry which is preliminary data.</text>
</comment>
<evidence type="ECO:0000259" key="4">
    <source>
        <dbReference type="PROSITE" id="PS00214"/>
    </source>
</evidence>
<dbReference type="InterPro" id="IPR000463">
    <property type="entry name" value="Fatty_acid-bd"/>
</dbReference>
<dbReference type="FunFam" id="2.40.128.20:FF:000001">
    <property type="entry name" value="Fatty acid-binding protein, adipocyte"/>
    <property type="match status" value="1"/>
</dbReference>
<dbReference type="Gene3D" id="2.40.128.20">
    <property type="match status" value="2"/>
</dbReference>
<proteinExistence type="inferred from homology"/>
<dbReference type="InterPro" id="IPR031259">
    <property type="entry name" value="ILBP"/>
</dbReference>
<evidence type="ECO:0000313" key="6">
    <source>
        <dbReference type="Proteomes" id="UP000289886"/>
    </source>
</evidence>
<feature type="compositionally biased region" description="Basic and acidic residues" evidence="3">
    <location>
        <begin position="50"/>
        <end position="66"/>
    </location>
</feature>
<feature type="domain" description="Cytosolic fatty-acid binding proteins" evidence="4">
    <location>
        <begin position="95"/>
        <end position="112"/>
    </location>
</feature>
<feature type="domain" description="Cytosolic fatty-acid binding proteins" evidence="4">
    <location>
        <begin position="6"/>
        <end position="23"/>
    </location>
</feature>
<keyword evidence="6" id="KW-1185">Reference proteome</keyword>
<dbReference type="InterPro" id="IPR000566">
    <property type="entry name" value="Lipocln_cytosolic_FA-bd_dom"/>
</dbReference>
<name>A0A662YLC2_ACIRT</name>
<accession>A0A662YLC2</accession>
<sequence length="226" mass="25230">MPNFAGTWKMKSSENFDELLKALGLAGGGNFVTQTKTFAITSGTDDTEAENERGRGADPESREESSQKQVHCKPHIHKSSLKLTNSAFKMPNFAGTWKMKSSENFDELLKALGVNAMLRKVAGAAASKPHVEIRQNGEQFYIKTSTTVRTTEINFQIGVEFEEETVDGRKCRSLATWETENKIYCKQTLIDGDGPKTYWTRELTGDELILTFGADEVVCTRIYLRG</sequence>
<dbReference type="InterPro" id="IPR012674">
    <property type="entry name" value="Calycin"/>
</dbReference>
<evidence type="ECO:0000256" key="1">
    <source>
        <dbReference type="ARBA" id="ARBA00008390"/>
    </source>
</evidence>
<dbReference type="EMBL" id="SCEB01001040">
    <property type="protein sequence ID" value="RXM97550.1"/>
    <property type="molecule type" value="Genomic_DNA"/>
</dbReference>
<evidence type="ECO:0000313" key="5">
    <source>
        <dbReference type="EMBL" id="RXM97550.1"/>
    </source>
</evidence>
<organism evidence="5 6">
    <name type="scientific">Acipenser ruthenus</name>
    <name type="common">Sterlet sturgeon</name>
    <dbReference type="NCBI Taxonomy" id="7906"/>
    <lineage>
        <taxon>Eukaryota</taxon>
        <taxon>Metazoa</taxon>
        <taxon>Chordata</taxon>
        <taxon>Craniata</taxon>
        <taxon>Vertebrata</taxon>
        <taxon>Euteleostomi</taxon>
        <taxon>Actinopterygii</taxon>
        <taxon>Chondrostei</taxon>
        <taxon>Acipenseriformes</taxon>
        <taxon>Acipenseridae</taxon>
        <taxon>Acipenser</taxon>
    </lineage>
</organism>
<dbReference type="PROSITE" id="PS00214">
    <property type="entry name" value="FABP"/>
    <property type="match status" value="2"/>
</dbReference>
<dbReference type="Proteomes" id="UP000289886">
    <property type="component" value="Unassembled WGS sequence"/>
</dbReference>
<dbReference type="SUPFAM" id="SSF50814">
    <property type="entry name" value="Lipocalins"/>
    <property type="match status" value="2"/>
</dbReference>
<gene>
    <name evidence="5" type="ORF">EOD39_14268</name>
</gene>
<dbReference type="AlphaFoldDB" id="A0A662YLC2"/>
<dbReference type="Pfam" id="PF00061">
    <property type="entry name" value="Lipocalin"/>
    <property type="match status" value="1"/>
</dbReference>
<feature type="region of interest" description="Disordered" evidence="3">
    <location>
        <begin position="40"/>
        <end position="74"/>
    </location>
</feature>
<dbReference type="GO" id="GO:0008289">
    <property type="term" value="F:lipid binding"/>
    <property type="evidence" value="ECO:0007669"/>
    <property type="project" value="InterPro"/>
</dbReference>
<dbReference type="PRINTS" id="PR00178">
    <property type="entry name" value="FATTYACIDBP"/>
</dbReference>
<evidence type="ECO:0000256" key="3">
    <source>
        <dbReference type="SAM" id="MobiDB-lite"/>
    </source>
</evidence>
<reference evidence="5 6" key="1">
    <citation type="submission" date="2019-01" db="EMBL/GenBank/DDBJ databases">
        <title>Draft Genome and Complete Hox-Cluster Characterization of the Sterlet Sturgeon (Acipenser ruthenus).</title>
        <authorList>
            <person name="Wei Q."/>
        </authorList>
    </citation>
    <scope>NUCLEOTIDE SEQUENCE [LARGE SCALE GENOMIC DNA]</scope>
    <source>
        <strain evidence="5">WHYD16114868_AA</strain>
        <tissue evidence="5">Blood</tissue>
    </source>
</reference>